<sequence>MYRAPRYYGPRGTDYSRWSRGYRVQPYFYGQNYWIADPWRYRLPPAYGSYRWVRYYDDVALIDVRSGLIEDIIYAFFYR</sequence>
<dbReference type="Pfam" id="PF11776">
    <property type="entry name" value="RcnB"/>
    <property type="match status" value="1"/>
</dbReference>
<accession>A0A558QS29</accession>
<evidence type="ECO:0000313" key="1">
    <source>
        <dbReference type="EMBL" id="TVV69872.1"/>
    </source>
</evidence>
<comment type="caution">
    <text evidence="1">The sequence shown here is derived from an EMBL/GenBank/DDBJ whole genome shotgun (WGS) entry which is preliminary data.</text>
</comment>
<dbReference type="Gene3D" id="3.10.450.160">
    <property type="entry name" value="inner membrane protein cigr"/>
    <property type="match status" value="1"/>
</dbReference>
<dbReference type="Proteomes" id="UP000318681">
    <property type="component" value="Unassembled WGS sequence"/>
</dbReference>
<dbReference type="InterPro" id="IPR024572">
    <property type="entry name" value="RcnB"/>
</dbReference>
<keyword evidence="2" id="KW-1185">Reference proteome</keyword>
<organism evidence="1 2">
    <name type="scientific">Alterirhizorhabdus solaris</name>
    <dbReference type="NCBI Taxonomy" id="2529389"/>
    <lineage>
        <taxon>Bacteria</taxon>
        <taxon>Pseudomonadati</taxon>
        <taxon>Pseudomonadota</taxon>
        <taxon>Alphaproteobacteria</taxon>
        <taxon>Sphingomonadales</taxon>
        <taxon>Rhizorhabdaceae</taxon>
        <taxon>Alterirhizorhabdus</taxon>
    </lineage>
</organism>
<proteinExistence type="predicted"/>
<dbReference type="EMBL" id="VNIM01000163">
    <property type="protein sequence ID" value="TVV69872.1"/>
    <property type="molecule type" value="Genomic_DNA"/>
</dbReference>
<protein>
    <submittedName>
        <fullName evidence="1">RcnB family protein</fullName>
    </submittedName>
</protein>
<dbReference type="AlphaFoldDB" id="A0A558QS29"/>
<reference evidence="1 2" key="1">
    <citation type="submission" date="2019-07" db="EMBL/GenBank/DDBJ databases">
        <title>Sphingomonas solaris sp. nov., isolated from a solar panel from Boston, Massachusetts.</title>
        <authorList>
            <person name="Tanner K."/>
            <person name="Pascual J."/>
            <person name="Mancuso C."/>
            <person name="Pereto J."/>
            <person name="Khalil A."/>
            <person name="Vilanova C."/>
        </authorList>
    </citation>
    <scope>NUCLEOTIDE SEQUENCE [LARGE SCALE GENOMIC DNA]</scope>
    <source>
        <strain evidence="1 2">R4DWN</strain>
    </source>
</reference>
<name>A0A558QS29_9SPHN</name>
<gene>
    <name evidence="1" type="ORF">FOY91_20560</name>
</gene>
<evidence type="ECO:0000313" key="2">
    <source>
        <dbReference type="Proteomes" id="UP000318681"/>
    </source>
</evidence>
<dbReference type="OrthoDB" id="7205329at2"/>